<dbReference type="GO" id="GO:0051539">
    <property type="term" value="F:4 iron, 4 sulfur cluster binding"/>
    <property type="evidence" value="ECO:0007669"/>
    <property type="project" value="UniProtKB-KW"/>
</dbReference>
<evidence type="ECO:0000256" key="2">
    <source>
        <dbReference type="ARBA" id="ARBA00022485"/>
    </source>
</evidence>
<reference evidence="6 7" key="1">
    <citation type="submission" date="2017-11" db="EMBL/GenBank/DDBJ databases">
        <title>Infants hospitalized years apart are colonized by the same room-sourced microbial strains.</title>
        <authorList>
            <person name="Brooks B."/>
            <person name="Olm M.R."/>
            <person name="Firek B.A."/>
            <person name="Baker R."/>
            <person name="Thomas B.C."/>
            <person name="Morowitz M.J."/>
            <person name="Banfield J.F."/>
        </authorList>
    </citation>
    <scope>NUCLEOTIDE SEQUENCE [LARGE SCALE GENOMIC DNA]</scope>
    <source>
        <strain evidence="6">S2_012_000_R3_87</strain>
    </source>
</reference>
<dbReference type="EMBL" id="QFNY01000348">
    <property type="protein sequence ID" value="PZO97906.1"/>
    <property type="molecule type" value="Genomic_DNA"/>
</dbReference>
<dbReference type="AlphaFoldDB" id="A0A2W5AX74"/>
<comment type="cofactor">
    <cofactor evidence="1">
        <name>[4Fe-4S] cluster</name>
        <dbReference type="ChEBI" id="CHEBI:49883"/>
    </cofactor>
</comment>
<sequence length="122" mass="13551">MTETAKKVLLAAPRGYCAGVDRAVETVEKALEKYGAPIYVRKQIVHNRYVVESLAKRGVVFVEEASEAPEGAHLVFSAHGIAPTVRAEAQERKQLTLDATCPLVTKVHNEARRFHRDGYHIL</sequence>
<proteinExistence type="predicted"/>
<dbReference type="GO" id="GO:0046872">
    <property type="term" value="F:metal ion binding"/>
    <property type="evidence" value="ECO:0007669"/>
    <property type="project" value="UniProtKB-KW"/>
</dbReference>
<keyword evidence="5" id="KW-0411">Iron-sulfur</keyword>
<evidence type="ECO:0000313" key="6">
    <source>
        <dbReference type="EMBL" id="PZO97906.1"/>
    </source>
</evidence>
<dbReference type="Gene3D" id="3.40.1010.20">
    <property type="entry name" value="4-hydroxy-3-methylbut-2-enyl diphosphate reductase, catalytic domain"/>
    <property type="match status" value="1"/>
</dbReference>
<evidence type="ECO:0000313" key="7">
    <source>
        <dbReference type="Proteomes" id="UP000249451"/>
    </source>
</evidence>
<dbReference type="PANTHER" id="PTHR30426:SF0">
    <property type="entry name" value="4-HYDROXY-3-METHYLBUT-2-ENYL DIPHOSPHATE REDUCTASE"/>
    <property type="match status" value="1"/>
</dbReference>
<accession>A0A2W5AX74</accession>
<evidence type="ECO:0000256" key="4">
    <source>
        <dbReference type="ARBA" id="ARBA00023004"/>
    </source>
</evidence>
<evidence type="ECO:0000256" key="1">
    <source>
        <dbReference type="ARBA" id="ARBA00001966"/>
    </source>
</evidence>
<dbReference type="GO" id="GO:0019288">
    <property type="term" value="P:isopentenyl diphosphate biosynthetic process, methylerythritol 4-phosphate pathway"/>
    <property type="evidence" value="ECO:0007669"/>
    <property type="project" value="InterPro"/>
</dbReference>
<gene>
    <name evidence="6" type="ORF">DI609_11985</name>
</gene>
<evidence type="ECO:0000256" key="3">
    <source>
        <dbReference type="ARBA" id="ARBA00022723"/>
    </source>
</evidence>
<keyword evidence="2" id="KW-0004">4Fe-4S</keyword>
<dbReference type="GO" id="GO:0050992">
    <property type="term" value="P:dimethylallyl diphosphate biosynthetic process"/>
    <property type="evidence" value="ECO:0007669"/>
    <property type="project" value="InterPro"/>
</dbReference>
<keyword evidence="4" id="KW-0408">Iron</keyword>
<dbReference type="GO" id="GO:0051745">
    <property type="term" value="F:4-hydroxy-3-methylbut-2-enyl diphosphate reductase activity"/>
    <property type="evidence" value="ECO:0007669"/>
    <property type="project" value="InterPro"/>
</dbReference>
<dbReference type="Pfam" id="PF02401">
    <property type="entry name" value="LYTB"/>
    <property type="match status" value="1"/>
</dbReference>
<dbReference type="PANTHER" id="PTHR30426">
    <property type="entry name" value="4-HYDROXY-3-METHYLBUT-2-ENYL DIPHOSPHATE REDUCTASE"/>
    <property type="match status" value="1"/>
</dbReference>
<organism evidence="6 7">
    <name type="scientific">Corynebacterium urealyticum</name>
    <dbReference type="NCBI Taxonomy" id="43771"/>
    <lineage>
        <taxon>Bacteria</taxon>
        <taxon>Bacillati</taxon>
        <taxon>Actinomycetota</taxon>
        <taxon>Actinomycetes</taxon>
        <taxon>Mycobacteriales</taxon>
        <taxon>Corynebacteriaceae</taxon>
        <taxon>Corynebacterium</taxon>
    </lineage>
</organism>
<dbReference type="Proteomes" id="UP000249451">
    <property type="component" value="Unassembled WGS sequence"/>
</dbReference>
<evidence type="ECO:0000256" key="5">
    <source>
        <dbReference type="ARBA" id="ARBA00023014"/>
    </source>
</evidence>
<protein>
    <submittedName>
        <fullName evidence="6">4-hydroxy-3-methylbut-2-enyl diphosphate reductase</fullName>
    </submittedName>
</protein>
<keyword evidence="3" id="KW-0479">Metal-binding</keyword>
<feature type="non-terminal residue" evidence="6">
    <location>
        <position position="122"/>
    </location>
</feature>
<dbReference type="InterPro" id="IPR003451">
    <property type="entry name" value="LytB/IspH"/>
</dbReference>
<comment type="caution">
    <text evidence="6">The sequence shown here is derived from an EMBL/GenBank/DDBJ whole genome shotgun (WGS) entry which is preliminary data.</text>
</comment>
<dbReference type="Gene3D" id="3.40.50.11270">
    <property type="match status" value="1"/>
</dbReference>
<name>A0A2W5AX74_9CORY</name>